<dbReference type="SUPFAM" id="SSF81995">
    <property type="entry name" value="beta-sandwich domain of Sec23/24"/>
    <property type="match status" value="1"/>
</dbReference>
<dbReference type="Proteomes" id="UP001061298">
    <property type="component" value="Chromosome"/>
</dbReference>
<gene>
    <name evidence="3" type="ORF">N8I84_20715</name>
</gene>
<keyword evidence="2" id="KW-0812">Transmembrane</keyword>
<accession>A0ABY6E2F1</accession>
<feature type="transmembrane region" description="Helical" evidence="2">
    <location>
        <begin position="94"/>
        <end position="115"/>
    </location>
</feature>
<evidence type="ECO:0000256" key="1">
    <source>
        <dbReference type="SAM" id="MobiDB-lite"/>
    </source>
</evidence>
<feature type="compositionally biased region" description="Low complexity" evidence="1">
    <location>
        <begin position="25"/>
        <end position="35"/>
    </location>
</feature>
<dbReference type="EMBL" id="CP106793">
    <property type="protein sequence ID" value="UXY20851.1"/>
    <property type="molecule type" value="Genomic_DNA"/>
</dbReference>
<evidence type="ECO:0000313" key="4">
    <source>
        <dbReference type="Proteomes" id="UP001061298"/>
    </source>
</evidence>
<feature type="compositionally biased region" description="Low complexity" evidence="1">
    <location>
        <begin position="45"/>
        <end position="61"/>
    </location>
</feature>
<feature type="region of interest" description="Disordered" evidence="1">
    <location>
        <begin position="1"/>
        <end position="86"/>
    </location>
</feature>
<sequence>MTTPPPQGTNPYAQQPTVPTGQQLGQPGVAQQPYAPQQPYPPQQTYPQQQGYPPQQGYPQQQPYPPFPQQQGAPAPLPPQAGPGKRAGKKAIRIVGAIVIAVIIAVIKFGAGWFLSRDDAETTSVGSCMHNEGTDSKPDLKDVDCSSSNAQYKVVQKFDGSSDENKCQDVKDATISYIQYGGGHDVVLCLNELKK</sequence>
<protein>
    <submittedName>
        <fullName evidence="3">Uncharacterized protein</fullName>
    </submittedName>
</protein>
<keyword evidence="2" id="KW-1133">Transmembrane helix</keyword>
<proteinExistence type="predicted"/>
<evidence type="ECO:0000256" key="2">
    <source>
        <dbReference type="SAM" id="Phobius"/>
    </source>
</evidence>
<dbReference type="RefSeq" id="WP_263230893.1">
    <property type="nucleotide sequence ID" value="NZ_CP106793.1"/>
</dbReference>
<feature type="compositionally biased region" description="Polar residues" evidence="1">
    <location>
        <begin position="9"/>
        <end position="24"/>
    </location>
</feature>
<keyword evidence="4" id="KW-1185">Reference proteome</keyword>
<evidence type="ECO:0000313" key="3">
    <source>
        <dbReference type="EMBL" id="UXY20851.1"/>
    </source>
</evidence>
<reference evidence="3" key="1">
    <citation type="submission" date="2022-10" db="EMBL/GenBank/DDBJ databases">
        <authorList>
            <person name="Mo P."/>
        </authorList>
    </citation>
    <scope>NUCLEOTIDE SEQUENCE</scope>
    <source>
        <strain evidence="3">HUAS 13-4</strain>
    </source>
</reference>
<organism evidence="3 4">
    <name type="scientific">Streptomyces cynarae</name>
    <dbReference type="NCBI Taxonomy" id="2981134"/>
    <lineage>
        <taxon>Bacteria</taxon>
        <taxon>Bacillati</taxon>
        <taxon>Actinomycetota</taxon>
        <taxon>Actinomycetes</taxon>
        <taxon>Kitasatosporales</taxon>
        <taxon>Streptomycetaceae</taxon>
        <taxon>Streptomyces</taxon>
    </lineage>
</organism>
<keyword evidence="2" id="KW-0472">Membrane</keyword>
<name>A0ABY6E2F1_9ACTN</name>